<evidence type="ECO:0000256" key="1">
    <source>
        <dbReference type="ARBA" id="ARBA00010641"/>
    </source>
</evidence>
<sequence length="194" mass="21610">MADDTPTSPTLLDRARASDSEAWSRLIFLYEPLVRHWCARWACQGADADDLVQEIFVGVASGLASFRRDRPGDSFRGWLRGIARNKRIDFLRRRGRNPVAQGGTEALLQLGQAPDLAAEADDPIEQVSELYHRALALVRGEFEEKTWATFWRVAVDGLSVDAVARDLGVTPAAVRQAKSRVLRRLKQEVGDLIA</sequence>
<dbReference type="Gene3D" id="1.10.1740.10">
    <property type="match status" value="1"/>
</dbReference>
<proteinExistence type="inferred from homology"/>
<evidence type="ECO:0000256" key="4">
    <source>
        <dbReference type="ARBA" id="ARBA00023125"/>
    </source>
</evidence>
<dbReference type="NCBIfam" id="TIGR02937">
    <property type="entry name" value="sigma70-ECF"/>
    <property type="match status" value="1"/>
</dbReference>
<dbReference type="AlphaFoldDB" id="A0A1U7CJL5"/>
<dbReference type="InterPro" id="IPR053721">
    <property type="entry name" value="Fimbrial_Adhesin_Reg"/>
</dbReference>
<dbReference type="PANTHER" id="PTHR43133">
    <property type="entry name" value="RNA POLYMERASE ECF-TYPE SIGMA FACTO"/>
    <property type="match status" value="1"/>
</dbReference>
<keyword evidence="8" id="KW-1185">Reference proteome</keyword>
<keyword evidence="3" id="KW-0731">Sigma factor</keyword>
<dbReference type="Pfam" id="PF04542">
    <property type="entry name" value="Sigma70_r2"/>
    <property type="match status" value="1"/>
</dbReference>
<evidence type="ECO:0000313" key="7">
    <source>
        <dbReference type="EMBL" id="APW59073.1"/>
    </source>
</evidence>
<dbReference type="InterPro" id="IPR013324">
    <property type="entry name" value="RNA_pol_sigma_r3/r4-like"/>
</dbReference>
<dbReference type="SUPFAM" id="SSF88659">
    <property type="entry name" value="Sigma3 and sigma4 domains of RNA polymerase sigma factors"/>
    <property type="match status" value="1"/>
</dbReference>
<protein>
    <submittedName>
        <fullName evidence="7">ECF RNA polymerase sigma-E factor</fullName>
    </submittedName>
</protein>
<accession>A0A1U7CJL5</accession>
<evidence type="ECO:0000256" key="3">
    <source>
        <dbReference type="ARBA" id="ARBA00023082"/>
    </source>
</evidence>
<keyword evidence="2" id="KW-0805">Transcription regulation</keyword>
<dbReference type="Proteomes" id="UP000186309">
    <property type="component" value="Chromosome"/>
</dbReference>
<keyword evidence="4" id="KW-0238">DNA-binding</keyword>
<dbReference type="KEGG" id="pbor:BSF38_00487"/>
<dbReference type="InterPro" id="IPR014284">
    <property type="entry name" value="RNA_pol_sigma-70_dom"/>
</dbReference>
<dbReference type="GO" id="GO:0006352">
    <property type="term" value="P:DNA-templated transcription initiation"/>
    <property type="evidence" value="ECO:0007669"/>
    <property type="project" value="InterPro"/>
</dbReference>
<dbReference type="Gene3D" id="1.10.10.2690">
    <property type="match status" value="1"/>
</dbReference>
<reference evidence="8" key="1">
    <citation type="submission" date="2016-12" db="EMBL/GenBank/DDBJ databases">
        <title>Comparative genomics of four Isosphaeraceae planctomycetes: a common pool of plasmids and glycoside hydrolase genes.</title>
        <authorList>
            <person name="Ivanova A."/>
        </authorList>
    </citation>
    <scope>NUCLEOTIDE SEQUENCE [LARGE SCALE GENOMIC DNA]</scope>
    <source>
        <strain evidence="8">PX4</strain>
    </source>
</reference>
<dbReference type="STRING" id="1387353.BSF38_00487"/>
<feature type="domain" description="RNA polymerase sigma-70 region 2" evidence="6">
    <location>
        <begin position="30"/>
        <end position="96"/>
    </location>
</feature>
<dbReference type="InterPro" id="IPR013325">
    <property type="entry name" value="RNA_pol_sigma_r2"/>
</dbReference>
<evidence type="ECO:0000313" key="8">
    <source>
        <dbReference type="Proteomes" id="UP000186309"/>
    </source>
</evidence>
<dbReference type="PANTHER" id="PTHR43133:SF8">
    <property type="entry name" value="RNA POLYMERASE SIGMA FACTOR HI_1459-RELATED"/>
    <property type="match status" value="1"/>
</dbReference>
<dbReference type="EMBL" id="CP019082">
    <property type="protein sequence ID" value="APW59073.1"/>
    <property type="molecule type" value="Genomic_DNA"/>
</dbReference>
<evidence type="ECO:0000259" key="6">
    <source>
        <dbReference type="Pfam" id="PF04542"/>
    </source>
</evidence>
<dbReference type="InterPro" id="IPR007627">
    <property type="entry name" value="RNA_pol_sigma70_r2"/>
</dbReference>
<dbReference type="SUPFAM" id="SSF88946">
    <property type="entry name" value="Sigma2 domain of RNA polymerase sigma factors"/>
    <property type="match status" value="1"/>
</dbReference>
<dbReference type="GO" id="GO:0003677">
    <property type="term" value="F:DNA binding"/>
    <property type="evidence" value="ECO:0007669"/>
    <property type="project" value="UniProtKB-KW"/>
</dbReference>
<dbReference type="RefSeq" id="WP_076343300.1">
    <property type="nucleotide sequence ID" value="NZ_CP019082.1"/>
</dbReference>
<keyword evidence="5" id="KW-0804">Transcription</keyword>
<dbReference type="GO" id="GO:0016987">
    <property type="term" value="F:sigma factor activity"/>
    <property type="evidence" value="ECO:0007669"/>
    <property type="project" value="UniProtKB-KW"/>
</dbReference>
<organism evidence="7 8">
    <name type="scientific">Paludisphaera borealis</name>
    <dbReference type="NCBI Taxonomy" id="1387353"/>
    <lineage>
        <taxon>Bacteria</taxon>
        <taxon>Pseudomonadati</taxon>
        <taxon>Planctomycetota</taxon>
        <taxon>Planctomycetia</taxon>
        <taxon>Isosphaerales</taxon>
        <taxon>Isosphaeraceae</taxon>
        <taxon>Paludisphaera</taxon>
    </lineage>
</organism>
<evidence type="ECO:0000256" key="2">
    <source>
        <dbReference type="ARBA" id="ARBA00023015"/>
    </source>
</evidence>
<gene>
    <name evidence="7" type="primary">rpoE_2</name>
    <name evidence="7" type="ORF">BSF38_00487</name>
</gene>
<dbReference type="InterPro" id="IPR039425">
    <property type="entry name" value="RNA_pol_sigma-70-like"/>
</dbReference>
<name>A0A1U7CJL5_9BACT</name>
<comment type="similarity">
    <text evidence="1">Belongs to the sigma-70 factor family. ECF subfamily.</text>
</comment>
<evidence type="ECO:0000256" key="5">
    <source>
        <dbReference type="ARBA" id="ARBA00023163"/>
    </source>
</evidence>